<proteinExistence type="predicted"/>
<dbReference type="AlphaFoldDB" id="I3YGR5"/>
<dbReference type="GO" id="GO:0008270">
    <property type="term" value="F:zinc ion binding"/>
    <property type="evidence" value="ECO:0007669"/>
    <property type="project" value="InterPro"/>
</dbReference>
<dbReference type="GO" id="GO:0006260">
    <property type="term" value="P:DNA replication"/>
    <property type="evidence" value="ECO:0007669"/>
    <property type="project" value="InterPro"/>
</dbReference>
<dbReference type="Gene3D" id="3.90.580.10">
    <property type="entry name" value="Zinc finger, CHC2-type domain"/>
    <property type="match status" value="1"/>
</dbReference>
<dbReference type="Proteomes" id="UP000006062">
    <property type="component" value="Chromosome"/>
</dbReference>
<evidence type="ECO:0000313" key="2">
    <source>
        <dbReference type="EMBL" id="AFL76183.1"/>
    </source>
</evidence>
<dbReference type="InterPro" id="IPR002694">
    <property type="entry name" value="Znf_CHC2"/>
</dbReference>
<dbReference type="EMBL" id="CP003154">
    <property type="protein sequence ID" value="AFL76183.1"/>
    <property type="molecule type" value="Genomic_DNA"/>
</dbReference>
<keyword evidence="3" id="KW-1185">Reference proteome</keyword>
<evidence type="ECO:0000313" key="3">
    <source>
        <dbReference type="Proteomes" id="UP000006062"/>
    </source>
</evidence>
<name>I3YGR5_THIV6</name>
<organism evidence="2 3">
    <name type="scientific">Thiocystis violascens (strain ATCC 17096 / DSM 198 / 6111)</name>
    <name type="common">Chromatium violascens</name>
    <dbReference type="NCBI Taxonomy" id="765911"/>
    <lineage>
        <taxon>Bacteria</taxon>
        <taxon>Pseudomonadati</taxon>
        <taxon>Pseudomonadota</taxon>
        <taxon>Gammaproteobacteria</taxon>
        <taxon>Chromatiales</taxon>
        <taxon>Chromatiaceae</taxon>
        <taxon>Thiocystis</taxon>
    </lineage>
</organism>
<dbReference type="KEGG" id="tvi:Thivi_4378"/>
<sequence>MTTNTDQGPTRSRRQFDALKKAINPEAFYRREIQNVPAQLKINNEGWTQNLRCPFPSHDDTTPSFGFNVKTGACRCNGCGESCGSVIDAAMSLHRLDKIEAYDYLKSSYSVELGAAPVRFPRFFVFQGSVLMLPVFLSAER</sequence>
<dbReference type="OrthoDB" id="5639125at2"/>
<dbReference type="GO" id="GO:0003677">
    <property type="term" value="F:DNA binding"/>
    <property type="evidence" value="ECO:0007669"/>
    <property type="project" value="InterPro"/>
</dbReference>
<dbReference type="InterPro" id="IPR036977">
    <property type="entry name" value="DNA_primase_Znf_CHC2"/>
</dbReference>
<dbReference type="SUPFAM" id="SSF57783">
    <property type="entry name" value="Zinc beta-ribbon"/>
    <property type="match status" value="1"/>
</dbReference>
<gene>
    <name evidence="2" type="ordered locus">Thivi_4378</name>
</gene>
<protein>
    <submittedName>
        <fullName evidence="2">DNA primase</fullName>
    </submittedName>
</protein>
<feature type="domain" description="Zinc finger CHC2-type" evidence="1">
    <location>
        <begin position="53"/>
        <end position="106"/>
    </location>
</feature>
<reference evidence="2 3" key="1">
    <citation type="submission" date="2012-06" db="EMBL/GenBank/DDBJ databases">
        <title>Complete sequence of Thiocystis violascens DSM 198.</title>
        <authorList>
            <consortium name="US DOE Joint Genome Institute"/>
            <person name="Lucas S."/>
            <person name="Han J."/>
            <person name="Lapidus A."/>
            <person name="Cheng J.-F."/>
            <person name="Goodwin L."/>
            <person name="Pitluck S."/>
            <person name="Peters L."/>
            <person name="Ovchinnikova G."/>
            <person name="Teshima H."/>
            <person name="Detter J.C."/>
            <person name="Han C."/>
            <person name="Tapia R."/>
            <person name="Land M."/>
            <person name="Hauser L."/>
            <person name="Kyrpides N."/>
            <person name="Ivanova N."/>
            <person name="Pagani I."/>
            <person name="Vogl K."/>
            <person name="Liu Z."/>
            <person name="Frigaard N.-U."/>
            <person name="Bryant D."/>
            <person name="Woyke T."/>
        </authorList>
    </citation>
    <scope>NUCLEOTIDE SEQUENCE [LARGE SCALE GENOMIC DNA]</scope>
    <source>
        <strain evidence="3">ATCC 17096 / DSM 198 / 6111</strain>
    </source>
</reference>
<dbReference type="SMART" id="SM00400">
    <property type="entry name" value="ZnF_CHCC"/>
    <property type="match status" value="1"/>
</dbReference>
<accession>I3YGR5</accession>
<dbReference type="STRING" id="765911.Thivi_4378"/>
<dbReference type="eggNOG" id="COG0358">
    <property type="taxonomic scope" value="Bacteria"/>
</dbReference>
<dbReference type="Pfam" id="PF01807">
    <property type="entry name" value="Zn_ribbon_DnaG"/>
    <property type="match status" value="1"/>
</dbReference>
<dbReference type="HOGENOM" id="CLU_1824474_0_0_6"/>
<dbReference type="RefSeq" id="WP_014780559.1">
    <property type="nucleotide sequence ID" value="NC_018012.1"/>
</dbReference>
<dbReference type="GO" id="GO:0003899">
    <property type="term" value="F:DNA-directed RNA polymerase activity"/>
    <property type="evidence" value="ECO:0007669"/>
    <property type="project" value="InterPro"/>
</dbReference>
<evidence type="ECO:0000259" key="1">
    <source>
        <dbReference type="SMART" id="SM00400"/>
    </source>
</evidence>